<dbReference type="Gene3D" id="3.40.50.720">
    <property type="entry name" value="NAD(P)-binding Rossmann-like Domain"/>
    <property type="match status" value="1"/>
</dbReference>
<reference evidence="2" key="1">
    <citation type="journal article" date="2020" name="Stud. Mycol.">
        <title>101 Dothideomycetes genomes: A test case for predicting lifestyles and emergence of pathogens.</title>
        <authorList>
            <person name="Haridas S."/>
            <person name="Albert R."/>
            <person name="Binder M."/>
            <person name="Bloem J."/>
            <person name="LaButti K."/>
            <person name="Salamov A."/>
            <person name="Andreopoulos B."/>
            <person name="Baker S."/>
            <person name="Barry K."/>
            <person name="Bills G."/>
            <person name="Bluhm B."/>
            <person name="Cannon C."/>
            <person name="Castanera R."/>
            <person name="Culley D."/>
            <person name="Daum C."/>
            <person name="Ezra D."/>
            <person name="Gonzalez J."/>
            <person name="Henrissat B."/>
            <person name="Kuo A."/>
            <person name="Liang C."/>
            <person name="Lipzen A."/>
            <person name="Lutzoni F."/>
            <person name="Magnuson J."/>
            <person name="Mondo S."/>
            <person name="Nolan M."/>
            <person name="Ohm R."/>
            <person name="Pangilinan J."/>
            <person name="Park H.-J."/>
            <person name="Ramirez L."/>
            <person name="Alfaro M."/>
            <person name="Sun H."/>
            <person name="Tritt A."/>
            <person name="Yoshinaga Y."/>
            <person name="Zwiers L.-H."/>
            <person name="Turgeon B."/>
            <person name="Goodwin S."/>
            <person name="Spatafora J."/>
            <person name="Crous P."/>
            <person name="Grigoriev I."/>
        </authorList>
    </citation>
    <scope>NUCLEOTIDE SEQUENCE [LARGE SCALE GENOMIC DNA]</scope>
    <source>
        <strain evidence="2">CECT 20119</strain>
    </source>
</reference>
<evidence type="ECO:0000313" key="2">
    <source>
        <dbReference type="Proteomes" id="UP000799538"/>
    </source>
</evidence>
<gene>
    <name evidence="1" type="ORF">BDZ85DRAFT_278152</name>
</gene>
<proteinExistence type="predicted"/>
<name>A0A6A6GRT0_9PEZI</name>
<keyword evidence="2" id="KW-1185">Reference proteome</keyword>
<dbReference type="Proteomes" id="UP000799538">
    <property type="component" value="Unassembled WGS sequence"/>
</dbReference>
<organism evidence="1 2">
    <name type="scientific">Elsinoe ampelina</name>
    <dbReference type="NCBI Taxonomy" id="302913"/>
    <lineage>
        <taxon>Eukaryota</taxon>
        <taxon>Fungi</taxon>
        <taxon>Dikarya</taxon>
        <taxon>Ascomycota</taxon>
        <taxon>Pezizomycotina</taxon>
        <taxon>Dothideomycetes</taxon>
        <taxon>Dothideomycetidae</taxon>
        <taxon>Myriangiales</taxon>
        <taxon>Elsinoaceae</taxon>
        <taxon>Elsinoe</taxon>
    </lineage>
</organism>
<dbReference type="OrthoDB" id="10250730at2759"/>
<dbReference type="AlphaFoldDB" id="A0A6A6GRT0"/>
<sequence length="171" mass="19052">MSWVHARVFVPKLASLGLSDVYRSARQALREGRDTPEAAFVRESNEQKTLKNDHAKPLITACRTSYLFFEGNTNFRWTSLSPPWSYRLGAKTGKYNTLIDTMPLRGDQQSAANLEGRLLGISAAALACPVADEVEKQGFKSKHWTVWTEQDDDGTAPHPYILVDVGAVVKQ</sequence>
<dbReference type="EMBL" id="ML992501">
    <property type="protein sequence ID" value="KAF2228299.1"/>
    <property type="molecule type" value="Genomic_DNA"/>
</dbReference>
<evidence type="ECO:0000313" key="1">
    <source>
        <dbReference type="EMBL" id="KAF2228299.1"/>
    </source>
</evidence>
<accession>A0A6A6GRT0</accession>
<protein>
    <submittedName>
        <fullName evidence="1">Uncharacterized protein</fullName>
    </submittedName>
</protein>